<evidence type="ECO:0000256" key="2">
    <source>
        <dbReference type="SAM" id="Phobius"/>
    </source>
</evidence>
<comment type="similarity">
    <text evidence="1">Belongs to the ycf20 family.</text>
</comment>
<dbReference type="InterPro" id="IPR007572">
    <property type="entry name" value="Uncharacterised_Ycf20"/>
</dbReference>
<keyword evidence="2" id="KW-1133">Transmembrane helix</keyword>
<evidence type="ECO:0000313" key="4">
    <source>
        <dbReference type="Proteomes" id="UP000261812"/>
    </source>
</evidence>
<reference evidence="4" key="1">
    <citation type="submission" date="2018-09" db="EMBL/GenBank/DDBJ databases">
        <title>Complete genome sequence of thermophilic cyanobacteria strain Thermosynechococcus elongatus PKUAC-SCTE542.</title>
        <authorList>
            <person name="Liang Y."/>
            <person name="Tang J."/>
            <person name="Daroch M."/>
        </authorList>
    </citation>
    <scope>NUCLEOTIDE SEQUENCE [LARGE SCALE GENOMIC DNA]</scope>
    <source>
        <strain evidence="4">E542</strain>
    </source>
</reference>
<feature type="transmembrane region" description="Helical" evidence="2">
    <location>
        <begin position="28"/>
        <end position="45"/>
    </location>
</feature>
<feature type="transmembrane region" description="Helical" evidence="2">
    <location>
        <begin position="88"/>
        <end position="108"/>
    </location>
</feature>
<dbReference type="RefSeq" id="WP_181495770.1">
    <property type="nucleotide sequence ID" value="NZ_CP032152.1"/>
</dbReference>
<name>A0A3B7MCG5_9CYAN</name>
<accession>A0A3B7MCG5</accession>
<dbReference type="PANTHER" id="PTHR33787:SF5">
    <property type="entry name" value="YCF20-LIKE PROTEIN"/>
    <property type="match status" value="1"/>
</dbReference>
<keyword evidence="4" id="KW-1185">Reference proteome</keyword>
<dbReference type="Pfam" id="PF04483">
    <property type="entry name" value="DUF565"/>
    <property type="match status" value="1"/>
</dbReference>
<dbReference type="KEGG" id="tsq:D3A95_01585"/>
<protein>
    <submittedName>
        <fullName evidence="3">DUF565 domain-containing protein</fullName>
    </submittedName>
</protein>
<dbReference type="AlphaFoldDB" id="A0A3B7MCG5"/>
<evidence type="ECO:0000256" key="1">
    <source>
        <dbReference type="ARBA" id="ARBA00009846"/>
    </source>
</evidence>
<evidence type="ECO:0000313" key="3">
    <source>
        <dbReference type="EMBL" id="AXY67328.1"/>
    </source>
</evidence>
<organism evidence="3 4">
    <name type="scientific">Thermosynechococcus sichuanensis E542</name>
    <dbReference type="NCBI Taxonomy" id="2016101"/>
    <lineage>
        <taxon>Bacteria</taxon>
        <taxon>Bacillati</taxon>
        <taxon>Cyanobacteriota</taxon>
        <taxon>Cyanophyceae</taxon>
        <taxon>Acaryochloridales</taxon>
        <taxon>Thermosynechococcaceae</taxon>
        <taxon>Thermosynechococcus</taxon>
        <taxon>Thermosynechococcus sichuanensis</taxon>
    </lineage>
</organism>
<dbReference type="EMBL" id="CP032152">
    <property type="protein sequence ID" value="AXY67328.1"/>
    <property type="molecule type" value="Genomic_DNA"/>
</dbReference>
<dbReference type="PANTHER" id="PTHR33787">
    <property type="match status" value="1"/>
</dbReference>
<proteinExistence type="inferred from homology"/>
<gene>
    <name evidence="3" type="ORF">D3A95_01585</name>
</gene>
<feature type="transmembrane region" description="Helical" evidence="2">
    <location>
        <begin position="57"/>
        <end position="76"/>
    </location>
</feature>
<sequence length="110" mass="11988">MQQTRLNTLLDRLGAGIQEQLKNPWRRLATLSIAVLFGVFLGLAISSSAGQLGYLDIVASAVVAIAAEVISALFYSDRWKLRQTLFGEILNALKFGLLYGLFLVAFLLGS</sequence>
<keyword evidence="2" id="KW-0812">Transmembrane</keyword>
<dbReference type="Proteomes" id="UP000261812">
    <property type="component" value="Chromosome"/>
</dbReference>
<keyword evidence="2" id="KW-0472">Membrane</keyword>